<evidence type="ECO:0000313" key="2">
    <source>
        <dbReference type="Proteomes" id="UP000287651"/>
    </source>
</evidence>
<organism evidence="1 2">
    <name type="scientific">Ensete ventricosum</name>
    <name type="common">Abyssinian banana</name>
    <name type="synonym">Musa ensete</name>
    <dbReference type="NCBI Taxonomy" id="4639"/>
    <lineage>
        <taxon>Eukaryota</taxon>
        <taxon>Viridiplantae</taxon>
        <taxon>Streptophyta</taxon>
        <taxon>Embryophyta</taxon>
        <taxon>Tracheophyta</taxon>
        <taxon>Spermatophyta</taxon>
        <taxon>Magnoliopsida</taxon>
        <taxon>Liliopsida</taxon>
        <taxon>Zingiberales</taxon>
        <taxon>Musaceae</taxon>
        <taxon>Ensete</taxon>
    </lineage>
</organism>
<reference evidence="1 2" key="1">
    <citation type="journal article" date="2014" name="Agronomy (Basel)">
        <title>A Draft Genome Sequence for Ensete ventricosum, the Drought-Tolerant Tree Against Hunger.</title>
        <authorList>
            <person name="Harrison J."/>
            <person name="Moore K.A."/>
            <person name="Paszkiewicz K."/>
            <person name="Jones T."/>
            <person name="Grant M."/>
            <person name="Ambacheew D."/>
            <person name="Muzemil S."/>
            <person name="Studholme D.J."/>
        </authorList>
    </citation>
    <scope>NUCLEOTIDE SEQUENCE [LARGE SCALE GENOMIC DNA]</scope>
</reference>
<dbReference type="EMBL" id="AMZH03001132">
    <property type="protein sequence ID" value="RRT80483.1"/>
    <property type="molecule type" value="Genomic_DNA"/>
</dbReference>
<gene>
    <name evidence="1" type="ORF">B296_00023678</name>
</gene>
<proteinExistence type="predicted"/>
<dbReference type="AlphaFoldDB" id="A0A427AW71"/>
<dbReference type="Proteomes" id="UP000287651">
    <property type="component" value="Unassembled WGS sequence"/>
</dbReference>
<sequence>MDEKSSKALEVMLKEHDEDSIITKSSLPKIRATYRILGDFYIHIHGVGQHPFDPFLNGFSLSVDALEAGVRFPLHPLVISSNEATVKLDKVQCWKTEALKKVKALEKDLQGLKGDMVAAGAKN</sequence>
<protein>
    <submittedName>
        <fullName evidence="1">Uncharacterized protein</fullName>
    </submittedName>
</protein>
<accession>A0A427AW71</accession>
<evidence type="ECO:0000313" key="1">
    <source>
        <dbReference type="EMBL" id="RRT80483.1"/>
    </source>
</evidence>
<comment type="caution">
    <text evidence="1">The sequence shown here is derived from an EMBL/GenBank/DDBJ whole genome shotgun (WGS) entry which is preliminary data.</text>
</comment>
<name>A0A427AW71_ENSVE</name>